<proteinExistence type="predicted"/>
<evidence type="ECO:0000313" key="2">
    <source>
        <dbReference type="Proteomes" id="UP000789396"/>
    </source>
</evidence>
<dbReference type="AlphaFoldDB" id="A0A9N9K2L4"/>
<organism evidence="1 2">
    <name type="scientific">Racocetra fulgida</name>
    <dbReference type="NCBI Taxonomy" id="60492"/>
    <lineage>
        <taxon>Eukaryota</taxon>
        <taxon>Fungi</taxon>
        <taxon>Fungi incertae sedis</taxon>
        <taxon>Mucoromycota</taxon>
        <taxon>Glomeromycotina</taxon>
        <taxon>Glomeromycetes</taxon>
        <taxon>Diversisporales</taxon>
        <taxon>Gigasporaceae</taxon>
        <taxon>Racocetra</taxon>
    </lineage>
</organism>
<sequence length="88" mass="10211">EFVSDKVWKNVLQMHLRATDQAKLRKMPEILTKLGVFVCQVIKAVLIAQDKKKYMQIVIKKCDEYTIDLEIPTKLGIVKLLLVQELLD</sequence>
<gene>
    <name evidence="1" type="ORF">RFULGI_LOCUS18381</name>
</gene>
<name>A0A9N9K2L4_9GLOM</name>
<comment type="caution">
    <text evidence="1">The sequence shown here is derived from an EMBL/GenBank/DDBJ whole genome shotgun (WGS) entry which is preliminary data.</text>
</comment>
<protein>
    <submittedName>
        <fullName evidence="1">10380_t:CDS:1</fullName>
    </submittedName>
</protein>
<reference evidence="1" key="1">
    <citation type="submission" date="2021-06" db="EMBL/GenBank/DDBJ databases">
        <authorList>
            <person name="Kallberg Y."/>
            <person name="Tangrot J."/>
            <person name="Rosling A."/>
        </authorList>
    </citation>
    <scope>NUCLEOTIDE SEQUENCE</scope>
    <source>
        <strain evidence="1">IN212</strain>
    </source>
</reference>
<feature type="non-terminal residue" evidence="1">
    <location>
        <position position="88"/>
    </location>
</feature>
<dbReference type="EMBL" id="CAJVPZ010079975">
    <property type="protein sequence ID" value="CAG8807367.1"/>
    <property type="molecule type" value="Genomic_DNA"/>
</dbReference>
<keyword evidence="2" id="KW-1185">Reference proteome</keyword>
<dbReference type="Proteomes" id="UP000789396">
    <property type="component" value="Unassembled WGS sequence"/>
</dbReference>
<evidence type="ECO:0000313" key="1">
    <source>
        <dbReference type="EMBL" id="CAG8807367.1"/>
    </source>
</evidence>
<feature type="non-terminal residue" evidence="1">
    <location>
        <position position="1"/>
    </location>
</feature>
<dbReference type="OrthoDB" id="2425656at2759"/>
<accession>A0A9N9K2L4</accession>